<sequence>MGGPLQSIFLQGPIAKELKPILFNVVDPRKHTYEIFRAARVSGKRRTVPNLLIGKGFDALIFAYERVNQLDLLAANGTFLSVRKAMVVIEVQIREYPRFRLFPRFRNGRFRLLATSLLLLLRIRTLLNR</sequence>
<dbReference type="AlphaFoldDB" id="Q6R997"/>
<dbReference type="STRING" id="4577.Q6R997"/>
<keyword evidence="1" id="KW-0496">Mitochondrion</keyword>
<reference evidence="1 2" key="1">
    <citation type="journal article" date="2004" name="Plant Physiol.">
        <title>Sequence and comparative analysis of the maize NB mitochondrial genome.</title>
        <authorList>
            <person name="Clifton S.W."/>
            <person name="Minx P."/>
            <person name="Fauron C.M.-R."/>
            <person name="Gibson M."/>
            <person name="Allen J.O."/>
            <person name="Sun H."/>
            <person name="Thompson M."/>
            <person name="Barbazuk W.B."/>
            <person name="Kanuganti S."/>
            <person name="Tayloe C."/>
            <person name="Meyer L."/>
            <person name="Wilson R.K."/>
            <person name="Newton K.J."/>
        </authorList>
    </citation>
    <scope>NUCLEOTIDE SEQUENCE</scope>
    <source>
        <strain evidence="2">cv. B37N</strain>
    </source>
</reference>
<dbReference type="GeneID" id="4055983"/>
<accession>Q6R997</accession>
<protein>
    <submittedName>
        <fullName evidence="1">Uncharacterized protein</fullName>
    </submittedName>
</protein>
<dbReference type="Proteomes" id="UP000007305">
    <property type="component" value="Mitochondrion"/>
</dbReference>
<proteinExistence type="predicted"/>
<dbReference type="RefSeq" id="YP_588411.1">
    <property type="nucleotide sequence ID" value="NC_007982.1"/>
</dbReference>
<dbReference type="EMBL" id="AY506529">
    <property type="protein sequence ID" value="AAR91108.1"/>
    <property type="molecule type" value="Genomic_DNA"/>
</dbReference>
<dbReference type="OrthoDB" id="10529213at2759"/>
<dbReference type="HOGENOM" id="CLU_1951918_0_0_1"/>
<name>Q6R997_MAIZE</name>
<keyword evidence="2" id="KW-1185">Reference proteome</keyword>
<organism evidence="1 2">
    <name type="scientific">Zea mays</name>
    <name type="common">Maize</name>
    <dbReference type="NCBI Taxonomy" id="4577"/>
    <lineage>
        <taxon>Eukaryota</taxon>
        <taxon>Viridiplantae</taxon>
        <taxon>Streptophyta</taxon>
        <taxon>Embryophyta</taxon>
        <taxon>Tracheophyta</taxon>
        <taxon>Spermatophyta</taxon>
        <taxon>Magnoliopsida</taxon>
        <taxon>Liliopsida</taxon>
        <taxon>Poales</taxon>
        <taxon>Poaceae</taxon>
        <taxon>PACMAD clade</taxon>
        <taxon>Panicoideae</taxon>
        <taxon>Andropogonodae</taxon>
        <taxon>Andropogoneae</taxon>
        <taxon>Tripsacinae</taxon>
        <taxon>Zea</taxon>
    </lineage>
</organism>
<dbReference type="InParanoid" id="Q6R997"/>
<geneLocation type="mitochondrion" evidence="1"/>
<evidence type="ECO:0000313" key="2">
    <source>
        <dbReference type="Proteomes" id="UP000007305"/>
    </source>
</evidence>
<evidence type="ECO:0000313" key="1">
    <source>
        <dbReference type="EMBL" id="AAR91108.1"/>
    </source>
</evidence>
<dbReference type="PaxDb" id="4577-GRMZM5G822734_P01"/>
<gene>
    <name evidence="1" type="primary">orf129-b</name>
</gene>